<dbReference type="EMBL" id="BX284605">
    <property type="protein sequence ID" value="CCD62073.1"/>
    <property type="molecule type" value="Genomic_DNA"/>
</dbReference>
<dbReference type="HOGENOM" id="CLU_112165_0_0_1"/>
<dbReference type="AGR" id="WB:WBGene00015222"/>
<dbReference type="CTD" id="182012"/>
<gene>
    <name evidence="1 3" type="ORF">B0507.5</name>
    <name evidence="1" type="ORF">CELE_B0507.5</name>
</gene>
<dbReference type="KEGG" id="cel:CELE_B0507.5"/>
<protein>
    <submittedName>
        <fullName evidence="1">Uncharacterized protein</fullName>
    </submittedName>
</protein>
<dbReference type="Proteomes" id="UP000001940">
    <property type="component" value="Chromosome V"/>
</dbReference>
<dbReference type="InParanoid" id="H2KYB1"/>
<evidence type="ECO:0000313" key="2">
    <source>
        <dbReference type="Proteomes" id="UP000001940"/>
    </source>
</evidence>
<name>H2KYB1_CAEEL</name>
<evidence type="ECO:0000313" key="3">
    <source>
        <dbReference type="WormBase" id="B0507.5a"/>
    </source>
</evidence>
<dbReference type="GeneID" id="182012"/>
<dbReference type="AlphaFoldDB" id="H2KYB1"/>
<proteinExistence type="predicted"/>
<evidence type="ECO:0000313" key="1">
    <source>
        <dbReference type="EMBL" id="CCD62073.1"/>
    </source>
</evidence>
<dbReference type="WormBase" id="B0507.5a">
    <property type="protein sequence ID" value="CE07764"/>
    <property type="gene ID" value="WBGene00015222"/>
</dbReference>
<dbReference type="RefSeq" id="NP_001256108.1">
    <property type="nucleotide sequence ID" value="NM_001269179.1"/>
</dbReference>
<sequence length="214" mass="25760">MFPSELLPVFVIFFLPELEKTSIFATLFLQLLESLYYQFNEFVQTDSNILYIFKKNPTDRFDTNFIFYWFWIQFETLLNARYYDLSQKINEIFNPSFPKNYEEKSNQLKDEIFPIFLDFFNFLEMENHATITKDKSSNDKYQIINIPLKCPISFIKNDAAIEECRQIEQEDVTQKYSNCASDTESDYDDKEVFEAKLKEQERQNTEELREKIAQ</sequence>
<accession>H2KYB1</accession>
<dbReference type="PaxDb" id="6239-B0507.5a"/>
<dbReference type="STRING" id="6239.B0507.5a.1"/>
<keyword evidence="2" id="KW-1185">Reference proteome</keyword>
<organism evidence="1 2">
    <name type="scientific">Caenorhabditis elegans</name>
    <dbReference type="NCBI Taxonomy" id="6239"/>
    <lineage>
        <taxon>Eukaryota</taxon>
        <taxon>Metazoa</taxon>
        <taxon>Ecdysozoa</taxon>
        <taxon>Nematoda</taxon>
        <taxon>Chromadorea</taxon>
        <taxon>Rhabditida</taxon>
        <taxon>Rhabditina</taxon>
        <taxon>Rhabditomorpha</taxon>
        <taxon>Rhabditoidea</taxon>
        <taxon>Rhabditidae</taxon>
        <taxon>Peloderinae</taxon>
        <taxon>Caenorhabditis</taxon>
    </lineage>
</organism>
<reference evidence="1 2" key="1">
    <citation type="journal article" date="1998" name="Science">
        <title>Genome sequence of the nematode C. elegans: a platform for investigating biology.</title>
        <authorList>
            <consortium name="The C. elegans sequencing consortium"/>
            <person name="Sulson J.E."/>
            <person name="Waterston R."/>
        </authorList>
    </citation>
    <scope>NUCLEOTIDE SEQUENCE [LARGE SCALE GENOMIC DNA]</scope>
    <source>
        <strain evidence="1 2">Bristol N2</strain>
    </source>
</reference>